<dbReference type="Pfam" id="PF17762">
    <property type="entry name" value="HTH_ParB"/>
    <property type="match status" value="1"/>
</dbReference>
<dbReference type="SUPFAM" id="SSF110849">
    <property type="entry name" value="ParB/Sulfiredoxin"/>
    <property type="match status" value="1"/>
</dbReference>
<dbReference type="PANTHER" id="PTHR33375:SF1">
    <property type="entry name" value="CHROMOSOME-PARTITIONING PROTEIN PARB-RELATED"/>
    <property type="match status" value="1"/>
</dbReference>
<dbReference type="NCBIfam" id="TIGR00180">
    <property type="entry name" value="parB_part"/>
    <property type="match status" value="1"/>
</dbReference>
<keyword evidence="6" id="KW-1185">Reference proteome</keyword>
<dbReference type="PANTHER" id="PTHR33375">
    <property type="entry name" value="CHROMOSOME-PARTITIONING PROTEIN PARB-RELATED"/>
    <property type="match status" value="1"/>
</dbReference>
<name>A0ABX1VEK3_9PLAN</name>
<feature type="domain" description="ParB-like N-terminal" evidence="4">
    <location>
        <begin position="57"/>
        <end position="146"/>
    </location>
</feature>
<dbReference type="EMBL" id="WTPX01000082">
    <property type="protein sequence ID" value="NNJ26515.1"/>
    <property type="molecule type" value="Genomic_DNA"/>
</dbReference>
<dbReference type="Gene3D" id="1.10.10.2830">
    <property type="match status" value="1"/>
</dbReference>
<dbReference type="InterPro" id="IPR003115">
    <property type="entry name" value="ParB_N"/>
</dbReference>
<dbReference type="InterPro" id="IPR041468">
    <property type="entry name" value="HTH_ParB/Spo0J"/>
</dbReference>
<dbReference type="Proteomes" id="UP000609651">
    <property type="component" value="Unassembled WGS sequence"/>
</dbReference>
<protein>
    <submittedName>
        <fullName evidence="5">Nucleoid occlusion protein</fullName>
    </submittedName>
</protein>
<dbReference type="CDD" id="cd16393">
    <property type="entry name" value="SPO0J_N"/>
    <property type="match status" value="1"/>
</dbReference>
<sequence length="401" mass="42664">MSAQPARLHRPDDAQSAPQSGGTVGGRRLGRGLNALLGGHRESAPAVAAPPEDAEGGAISVELIERNPFQPRQDFAEPELKELAESITRHGVLQPLLVREVNGEYQLIAGERRLMAAKRAGLETVPCRVLALGDKEVCEAAIEENIKRKDLHPLEKAKAFRDYLDRFGGTVEALAKSLSVSRPAVSNLLRLLDLEPAVAAALREEKISAGHARALLALSGADQVAAMALVIEGGLTVRAAEKLCRDQAFERDAQTAAADAEAAGLTAPVHVDDTADEEEAGPEAIAGAIRPQEESPEEEEEKLFVDMPTGEAAPTSEPDLKVFDASDESNPDQSNPEQAADAPKADAKALTPHLESVRDGLRDQLGVPVEIVLRGAESGQIRLSFADNDAFESLLKKLRAA</sequence>
<dbReference type="InterPro" id="IPR036086">
    <property type="entry name" value="ParB/Sulfiredoxin_sf"/>
</dbReference>
<evidence type="ECO:0000256" key="1">
    <source>
        <dbReference type="ARBA" id="ARBA00006295"/>
    </source>
</evidence>
<dbReference type="InterPro" id="IPR050336">
    <property type="entry name" value="Chromosome_partition/occlusion"/>
</dbReference>
<dbReference type="SUPFAM" id="SSF109709">
    <property type="entry name" value="KorB DNA-binding domain-like"/>
    <property type="match status" value="1"/>
</dbReference>
<dbReference type="SMART" id="SM00470">
    <property type="entry name" value="ParB"/>
    <property type="match status" value="1"/>
</dbReference>
<dbReference type="InterPro" id="IPR004437">
    <property type="entry name" value="ParB/RepB/Spo0J"/>
</dbReference>
<evidence type="ECO:0000313" key="6">
    <source>
        <dbReference type="Proteomes" id="UP000609651"/>
    </source>
</evidence>
<dbReference type="Gene3D" id="3.90.1530.30">
    <property type="match status" value="1"/>
</dbReference>
<feature type="region of interest" description="Disordered" evidence="3">
    <location>
        <begin position="1"/>
        <end position="36"/>
    </location>
</feature>
<comment type="caution">
    <text evidence="5">The sequence shown here is derived from an EMBL/GenBank/DDBJ whole genome shotgun (WGS) entry which is preliminary data.</text>
</comment>
<organism evidence="5 6">
    <name type="scientific">Alienimonas chondri</name>
    <dbReference type="NCBI Taxonomy" id="2681879"/>
    <lineage>
        <taxon>Bacteria</taxon>
        <taxon>Pseudomonadati</taxon>
        <taxon>Planctomycetota</taxon>
        <taxon>Planctomycetia</taxon>
        <taxon>Planctomycetales</taxon>
        <taxon>Planctomycetaceae</taxon>
        <taxon>Alienimonas</taxon>
    </lineage>
</organism>
<keyword evidence="2" id="KW-0159">Chromosome partition</keyword>
<evidence type="ECO:0000256" key="3">
    <source>
        <dbReference type="SAM" id="MobiDB-lite"/>
    </source>
</evidence>
<accession>A0ABX1VEK3</accession>
<comment type="similarity">
    <text evidence="1">Belongs to the ParB family.</text>
</comment>
<evidence type="ECO:0000259" key="4">
    <source>
        <dbReference type="SMART" id="SM00470"/>
    </source>
</evidence>
<dbReference type="Pfam" id="PF02195">
    <property type="entry name" value="ParB_N"/>
    <property type="match status" value="1"/>
</dbReference>
<evidence type="ECO:0000256" key="2">
    <source>
        <dbReference type="ARBA" id="ARBA00022829"/>
    </source>
</evidence>
<dbReference type="RefSeq" id="WP_171187637.1">
    <property type="nucleotide sequence ID" value="NZ_WTPX01000082.1"/>
</dbReference>
<evidence type="ECO:0000313" key="5">
    <source>
        <dbReference type="EMBL" id="NNJ26515.1"/>
    </source>
</evidence>
<proteinExistence type="inferred from homology"/>
<feature type="region of interest" description="Disordered" evidence="3">
    <location>
        <begin position="309"/>
        <end position="353"/>
    </location>
</feature>
<reference evidence="5 6" key="1">
    <citation type="journal article" date="2020" name="Syst. Appl. Microbiol.">
        <title>Alienimonas chondri sp. nov., a novel planctomycete isolated from the biofilm of the red alga Chondrus crispus.</title>
        <authorList>
            <person name="Vitorino I."/>
            <person name="Albuquerque L."/>
            <person name="Wiegand S."/>
            <person name="Kallscheuer N."/>
            <person name="da Costa M.S."/>
            <person name="Lobo-da-Cunha A."/>
            <person name="Jogler C."/>
            <person name="Lage O.M."/>
        </authorList>
    </citation>
    <scope>NUCLEOTIDE SEQUENCE [LARGE SCALE GENOMIC DNA]</scope>
    <source>
        <strain evidence="5 6">LzC2</strain>
    </source>
</reference>
<gene>
    <name evidence="5" type="primary">noc_2</name>
    <name evidence="5" type="ORF">LzC2_26040</name>
</gene>